<gene>
    <name evidence="2" type="ORF">GMD18_08060</name>
</gene>
<dbReference type="Proteomes" id="UP000443070">
    <property type="component" value="Unassembled WGS sequence"/>
</dbReference>
<evidence type="ECO:0000313" key="2">
    <source>
        <dbReference type="EMBL" id="MTU04349.1"/>
    </source>
</evidence>
<comment type="caution">
    <text evidence="2">The sequence shown here is derived from an EMBL/GenBank/DDBJ whole genome shotgun (WGS) entry which is preliminary data.</text>
</comment>
<organism evidence="2 3">
    <name type="scientific">Phascolarctobacterium faecium</name>
    <dbReference type="NCBI Taxonomy" id="33025"/>
    <lineage>
        <taxon>Bacteria</taxon>
        <taxon>Bacillati</taxon>
        <taxon>Bacillota</taxon>
        <taxon>Negativicutes</taxon>
        <taxon>Acidaminococcales</taxon>
        <taxon>Acidaminococcaceae</taxon>
        <taxon>Phascolarctobacterium</taxon>
    </lineage>
</organism>
<protein>
    <recommendedName>
        <fullName evidence="1">DUF4935 domain-containing protein</fullName>
    </recommendedName>
</protein>
<dbReference type="EMBL" id="WNBW01000006">
    <property type="protein sequence ID" value="MTU04349.1"/>
    <property type="molecule type" value="Genomic_DNA"/>
</dbReference>
<sequence>MGKYILSNIGGILMLHYPLMVFIDTNVFISCKYNLNGNGYFSILKKFIKDGKIKLHIDNIVRQEVEKHIKSDIDNACGKYKNAYKEIPTNLLEISEIKWPSKEDLQEKAVSVFQAFLEEVNVQYLDNKKVDLESILKDYFECNPPFEKNIQKKYEFPDAIIISKIKQNFNGIKPLYIISQDEGFRKSFSEEEIYTFVGMNELFDLINKTEEKKDNIYQKISLNIERPVVHEQIVSEIEEKILSEDIEIDGLDYDRKGLVEGYEYDEINISNVDNIEFKLVSVDDINDNSVALTILCYADIEAICSFTDYANSAWDGEEKRYRFLSKEELEENHHAEFECSIEFRWADEAGEMRFDLISVDFDLSLGQYTRQSRKFISYVAD</sequence>
<name>A0ABW9S349_9FIRM</name>
<dbReference type="RefSeq" id="WP_149877505.1">
    <property type="nucleotide sequence ID" value="NZ_WNBL01000005.1"/>
</dbReference>
<proteinExistence type="predicted"/>
<feature type="domain" description="DUF4935" evidence="1">
    <location>
        <begin position="21"/>
        <end position="184"/>
    </location>
</feature>
<reference evidence="2 3" key="1">
    <citation type="journal article" date="2019" name="Nat. Med.">
        <title>A library of human gut bacterial isolates paired with longitudinal multiomics data enables mechanistic microbiome research.</title>
        <authorList>
            <person name="Poyet M."/>
            <person name="Groussin M."/>
            <person name="Gibbons S.M."/>
            <person name="Avila-Pacheco J."/>
            <person name="Jiang X."/>
            <person name="Kearney S.M."/>
            <person name="Perrotta A.R."/>
            <person name="Berdy B."/>
            <person name="Zhao S."/>
            <person name="Lieberman T.D."/>
            <person name="Swanson P.K."/>
            <person name="Smith M."/>
            <person name="Roesemann S."/>
            <person name="Alexander J.E."/>
            <person name="Rich S.A."/>
            <person name="Livny J."/>
            <person name="Vlamakis H."/>
            <person name="Clish C."/>
            <person name="Bullock K."/>
            <person name="Deik A."/>
            <person name="Scott J."/>
            <person name="Pierce K.A."/>
            <person name="Xavier R.J."/>
            <person name="Alm E.J."/>
        </authorList>
    </citation>
    <scope>NUCLEOTIDE SEQUENCE [LARGE SCALE GENOMIC DNA]</scope>
    <source>
        <strain evidence="2 3">BIOML-A3</strain>
    </source>
</reference>
<accession>A0ABW9S349</accession>
<keyword evidence="3" id="KW-1185">Reference proteome</keyword>
<dbReference type="InterPro" id="IPR032557">
    <property type="entry name" value="DUF4935"/>
</dbReference>
<dbReference type="Pfam" id="PF16289">
    <property type="entry name" value="PIN_12"/>
    <property type="match status" value="1"/>
</dbReference>
<evidence type="ECO:0000259" key="1">
    <source>
        <dbReference type="Pfam" id="PF16289"/>
    </source>
</evidence>
<evidence type="ECO:0000313" key="3">
    <source>
        <dbReference type="Proteomes" id="UP000443070"/>
    </source>
</evidence>